<evidence type="ECO:0000256" key="2">
    <source>
        <dbReference type="ARBA" id="ARBA00022478"/>
    </source>
</evidence>
<dbReference type="InterPro" id="IPR000722">
    <property type="entry name" value="RNA_pol_asu"/>
</dbReference>
<dbReference type="SUPFAM" id="SSF64484">
    <property type="entry name" value="beta and beta-prime subunits of DNA dependent RNA-polymerase"/>
    <property type="match status" value="1"/>
</dbReference>
<dbReference type="PANTHER" id="PTHR19376">
    <property type="entry name" value="DNA-DIRECTED RNA POLYMERASE"/>
    <property type="match status" value="1"/>
</dbReference>
<evidence type="ECO:0000256" key="5">
    <source>
        <dbReference type="ARBA" id="ARBA00023163"/>
    </source>
</evidence>
<sequence>VMPYSTFRLNLAVTAPYNADFDGDEMNLHVPQGIEAVAEVRHIMLVPHQIVSPKNNCPVIGIVQ</sequence>
<dbReference type="GO" id="GO:0006351">
    <property type="term" value="P:DNA-templated transcription"/>
    <property type="evidence" value="ECO:0007669"/>
    <property type="project" value="InterPro"/>
</dbReference>
<dbReference type="EC" id="2.7.7.6" evidence="1"/>
<dbReference type="GO" id="GO:0005665">
    <property type="term" value="C:RNA polymerase II, core complex"/>
    <property type="evidence" value="ECO:0007669"/>
    <property type="project" value="TreeGrafter"/>
</dbReference>
<dbReference type="EMBL" id="BDIP01011547">
    <property type="protein sequence ID" value="GCA65559.1"/>
    <property type="molecule type" value="Genomic_DNA"/>
</dbReference>
<keyword evidence="4" id="KW-0548">Nucleotidyltransferase</keyword>
<comment type="caution">
    <text evidence="7">The sequence shown here is derived from an EMBL/GenBank/DDBJ whole genome shotgun (WGS) entry which is preliminary data.</text>
</comment>
<dbReference type="InterPro" id="IPR045867">
    <property type="entry name" value="DNA-dir_RpoC_beta_prime"/>
</dbReference>
<dbReference type="Gene3D" id="2.40.40.20">
    <property type="match status" value="1"/>
</dbReference>
<dbReference type="AlphaFoldDB" id="A0A391P7B3"/>
<feature type="domain" description="RNA polymerase alpha subunit" evidence="6">
    <location>
        <begin position="1"/>
        <end position="46"/>
    </location>
</feature>
<evidence type="ECO:0000313" key="8">
    <source>
        <dbReference type="Proteomes" id="UP000265618"/>
    </source>
</evidence>
<evidence type="ECO:0000256" key="1">
    <source>
        <dbReference type="ARBA" id="ARBA00012418"/>
    </source>
</evidence>
<feature type="non-terminal residue" evidence="7">
    <location>
        <position position="1"/>
    </location>
</feature>
<evidence type="ECO:0000313" key="7">
    <source>
        <dbReference type="EMBL" id="GCA65559.1"/>
    </source>
</evidence>
<evidence type="ECO:0000259" key="6">
    <source>
        <dbReference type="Pfam" id="PF00623"/>
    </source>
</evidence>
<keyword evidence="8" id="KW-1185">Reference proteome</keyword>
<evidence type="ECO:0000256" key="3">
    <source>
        <dbReference type="ARBA" id="ARBA00022679"/>
    </source>
</evidence>
<dbReference type="GO" id="GO:0003677">
    <property type="term" value="F:DNA binding"/>
    <property type="evidence" value="ECO:0007669"/>
    <property type="project" value="InterPro"/>
</dbReference>
<dbReference type="OrthoDB" id="2269210at2759"/>
<dbReference type="PANTHER" id="PTHR19376:SF37">
    <property type="entry name" value="DNA-DIRECTED RNA POLYMERASE II SUBUNIT RPB1"/>
    <property type="match status" value="1"/>
</dbReference>
<dbReference type="Pfam" id="PF00623">
    <property type="entry name" value="RNA_pol_Rpb1_2"/>
    <property type="match status" value="1"/>
</dbReference>
<reference evidence="7 8" key="1">
    <citation type="journal article" date="2018" name="PLoS ONE">
        <title>The draft genome of Kipferlia bialata reveals reductive genome evolution in fornicate parasites.</title>
        <authorList>
            <person name="Tanifuji G."/>
            <person name="Takabayashi S."/>
            <person name="Kume K."/>
            <person name="Takagi M."/>
            <person name="Nakayama T."/>
            <person name="Kamikawa R."/>
            <person name="Inagaki Y."/>
            <person name="Hashimoto T."/>
        </authorList>
    </citation>
    <scope>NUCLEOTIDE SEQUENCE [LARGE SCALE GENOMIC DNA]</scope>
    <source>
        <strain evidence="7">NY0173</strain>
    </source>
</reference>
<accession>A0A391P7B3</accession>
<keyword evidence="5" id="KW-0804">Transcription</keyword>
<name>A0A391P7B3_9EUKA</name>
<evidence type="ECO:0000256" key="4">
    <source>
        <dbReference type="ARBA" id="ARBA00022695"/>
    </source>
</evidence>
<feature type="non-terminal residue" evidence="7">
    <location>
        <position position="64"/>
    </location>
</feature>
<keyword evidence="2" id="KW-0240">DNA-directed RNA polymerase</keyword>
<dbReference type="Proteomes" id="UP000265618">
    <property type="component" value="Unassembled WGS sequence"/>
</dbReference>
<dbReference type="GO" id="GO:0003899">
    <property type="term" value="F:DNA-directed RNA polymerase activity"/>
    <property type="evidence" value="ECO:0007669"/>
    <property type="project" value="UniProtKB-EC"/>
</dbReference>
<proteinExistence type="predicted"/>
<protein>
    <recommendedName>
        <fullName evidence="1">DNA-directed RNA polymerase</fullName>
        <ecNumber evidence="1">2.7.7.6</ecNumber>
    </recommendedName>
</protein>
<organism evidence="7 8">
    <name type="scientific">Kipferlia bialata</name>
    <dbReference type="NCBI Taxonomy" id="797122"/>
    <lineage>
        <taxon>Eukaryota</taxon>
        <taxon>Metamonada</taxon>
        <taxon>Carpediemonas-like organisms</taxon>
        <taxon>Kipferlia</taxon>
    </lineage>
</organism>
<keyword evidence="3" id="KW-0808">Transferase</keyword>
<gene>
    <name evidence="7" type="ORF">KIPB_017379</name>
</gene>